<reference evidence="1" key="1">
    <citation type="submission" date="2019-08" db="EMBL/GenBank/DDBJ databases">
        <authorList>
            <person name="Kucharzyk K."/>
            <person name="Murdoch R.W."/>
            <person name="Higgins S."/>
            <person name="Loffler F."/>
        </authorList>
    </citation>
    <scope>NUCLEOTIDE SEQUENCE</scope>
</reference>
<accession>A0A645D2Q0</accession>
<dbReference type="EMBL" id="VSSQ01032390">
    <property type="protein sequence ID" value="MPM83636.1"/>
    <property type="molecule type" value="Genomic_DNA"/>
</dbReference>
<protein>
    <recommendedName>
        <fullName evidence="2">KOW domain-containing protein</fullName>
    </recommendedName>
</protein>
<evidence type="ECO:0008006" key="2">
    <source>
        <dbReference type="Google" id="ProtNLM"/>
    </source>
</evidence>
<evidence type="ECO:0000313" key="1">
    <source>
        <dbReference type="EMBL" id="MPM83636.1"/>
    </source>
</evidence>
<name>A0A645D2Q0_9ZZZZ</name>
<proteinExistence type="predicted"/>
<gene>
    <name evidence="1" type="ORF">SDC9_130705</name>
</gene>
<comment type="caution">
    <text evidence="1">The sequence shown here is derived from an EMBL/GenBank/DDBJ whole genome shotgun (WGS) entry which is preliminary data.</text>
</comment>
<dbReference type="AlphaFoldDB" id="A0A645D2Q0"/>
<organism evidence="1">
    <name type="scientific">bioreactor metagenome</name>
    <dbReference type="NCBI Taxonomy" id="1076179"/>
    <lineage>
        <taxon>unclassified sequences</taxon>
        <taxon>metagenomes</taxon>
        <taxon>ecological metagenomes</taxon>
    </lineage>
</organism>
<sequence length="197" mass="21126">MTNSNLVIKSSNQNSEIEVNSLDVNIRGMILLGGTCSDAKILDLAATLPVGGMILGTMPAALRDSAMKQPYPILLVDGFGRTGMNERAWKMLTANKSRELTLNAQFKGSESDDRPEVLIPLSDEAQESNTAARLTRGQLVRIHTAPMMGKIGVVEKVLPGLTPLNNGLRVCAASVIVDNKERNIIPVANLDVIGFTS</sequence>